<dbReference type="InterPro" id="IPR000198">
    <property type="entry name" value="RhoGAP_dom"/>
</dbReference>
<dbReference type="PANTHER" id="PTHR45808">
    <property type="entry name" value="RHO GTPASE-ACTIVATING PROTEIN 68F"/>
    <property type="match status" value="1"/>
</dbReference>
<dbReference type="Pfam" id="PF13716">
    <property type="entry name" value="CRAL_TRIO_2"/>
    <property type="match status" value="1"/>
</dbReference>
<keyword evidence="3" id="KW-1185">Reference proteome</keyword>
<dbReference type="OMA" id="SHNPDCD"/>
<dbReference type="InterPro" id="IPR001251">
    <property type="entry name" value="CRAL-TRIO_dom"/>
</dbReference>
<dbReference type="Pfam" id="PF00620">
    <property type="entry name" value="RhoGAP"/>
    <property type="match status" value="1"/>
</dbReference>
<dbReference type="Gene3D" id="1.10.555.10">
    <property type="entry name" value="Rho GTPase activation protein"/>
    <property type="match status" value="1"/>
</dbReference>
<dbReference type="PROSITE" id="PS50238">
    <property type="entry name" value="RHOGAP"/>
    <property type="match status" value="1"/>
</dbReference>
<dbReference type="GO" id="GO:0005096">
    <property type="term" value="F:GTPase activator activity"/>
    <property type="evidence" value="ECO:0007669"/>
    <property type="project" value="TreeGrafter"/>
</dbReference>
<name>A0A168P3N1_ABSGL</name>
<reference evidence="2" key="1">
    <citation type="submission" date="2016-04" db="EMBL/GenBank/DDBJ databases">
        <authorList>
            <person name="Evans L.H."/>
            <person name="Alamgir A."/>
            <person name="Owens N."/>
            <person name="Weber N.D."/>
            <person name="Virtaneva K."/>
            <person name="Barbian K."/>
            <person name="Babar A."/>
            <person name="Rosenke K."/>
        </authorList>
    </citation>
    <scope>NUCLEOTIDE SEQUENCE [LARGE SCALE GENOMIC DNA]</scope>
    <source>
        <strain evidence="2">CBS 101.48</strain>
    </source>
</reference>
<dbReference type="PANTHER" id="PTHR45808:SF2">
    <property type="entry name" value="RHO GTPASE-ACTIVATING PROTEIN 68F"/>
    <property type="match status" value="1"/>
</dbReference>
<dbReference type="OrthoDB" id="19923at2759"/>
<dbReference type="InParanoid" id="A0A168P3N1"/>
<dbReference type="CDD" id="cd00170">
    <property type="entry name" value="SEC14"/>
    <property type="match status" value="1"/>
</dbReference>
<accession>A0A168P3N1</accession>
<dbReference type="SUPFAM" id="SSF52087">
    <property type="entry name" value="CRAL/TRIO domain"/>
    <property type="match status" value="1"/>
</dbReference>
<dbReference type="Proteomes" id="UP000078561">
    <property type="component" value="Unassembled WGS sequence"/>
</dbReference>
<dbReference type="SMART" id="SM00324">
    <property type="entry name" value="RhoGAP"/>
    <property type="match status" value="1"/>
</dbReference>
<dbReference type="Gene3D" id="3.40.525.10">
    <property type="entry name" value="CRAL-TRIO lipid binding domain"/>
    <property type="match status" value="1"/>
</dbReference>
<protein>
    <recommendedName>
        <fullName evidence="1">Rho-GAP domain-containing protein</fullName>
    </recommendedName>
</protein>
<dbReference type="InterPro" id="IPR008936">
    <property type="entry name" value="Rho_GTPase_activation_prot"/>
</dbReference>
<proteinExistence type="predicted"/>
<evidence type="ECO:0000259" key="1">
    <source>
        <dbReference type="PROSITE" id="PS50238"/>
    </source>
</evidence>
<dbReference type="AlphaFoldDB" id="A0A168P3N1"/>
<dbReference type="GO" id="GO:0007264">
    <property type="term" value="P:small GTPase-mediated signal transduction"/>
    <property type="evidence" value="ECO:0007669"/>
    <property type="project" value="TreeGrafter"/>
</dbReference>
<evidence type="ECO:0000313" key="2">
    <source>
        <dbReference type="EMBL" id="SAM01708.1"/>
    </source>
</evidence>
<dbReference type="SUPFAM" id="SSF48350">
    <property type="entry name" value="GTPase activation domain, GAP"/>
    <property type="match status" value="1"/>
</dbReference>
<sequence>MPPPTQQRLPPSSPEYKGISQLNIIYEAGLDSDSRPILILCANNLPNPSTINYDLILADEFVENDYVLIFFSSPAQYRPSWLWLLKAYRALDRRYKKNLKALYVVHLGRSYRMIFDLANKITSPKFARKLRYLDRLDELKQLVKVPDAMIPKPVTDFDLQVPILPSTFKVNSITPLPTVSLAFGRSLQDLAGLEGWSLESDPSVPRVVVQLVEHLRVIGLDKEGLFRKSPASEELRSVKTKLNYGEAVDLRNHDVDVAAALLKVFLRELPTPVISIQQSNELGDLLLASSSPSSIGEAHDDEKSKRSRVQSIFAHKPYALSLLRYLMRFLSEVVEHSHNNKMTAHNLAVVFTPNLIRVDEPLSTSNSDKNNYATVPSTQQEALANATLYLKQMNQGISLVEKMIITHSSFL</sequence>
<dbReference type="EMBL" id="LT553587">
    <property type="protein sequence ID" value="SAM01708.1"/>
    <property type="molecule type" value="Genomic_DNA"/>
</dbReference>
<gene>
    <name evidence="2" type="primary">ABSGL_07457.1 scaffold 8890</name>
</gene>
<evidence type="ECO:0000313" key="3">
    <source>
        <dbReference type="Proteomes" id="UP000078561"/>
    </source>
</evidence>
<dbReference type="InterPro" id="IPR036865">
    <property type="entry name" value="CRAL-TRIO_dom_sf"/>
</dbReference>
<organism evidence="2">
    <name type="scientific">Absidia glauca</name>
    <name type="common">Pin mould</name>
    <dbReference type="NCBI Taxonomy" id="4829"/>
    <lineage>
        <taxon>Eukaryota</taxon>
        <taxon>Fungi</taxon>
        <taxon>Fungi incertae sedis</taxon>
        <taxon>Mucoromycota</taxon>
        <taxon>Mucoromycotina</taxon>
        <taxon>Mucoromycetes</taxon>
        <taxon>Mucorales</taxon>
        <taxon>Cunninghamellaceae</taxon>
        <taxon>Absidia</taxon>
    </lineage>
</organism>
<dbReference type="CDD" id="cd00159">
    <property type="entry name" value="RhoGAP"/>
    <property type="match status" value="1"/>
</dbReference>
<dbReference type="STRING" id="4829.A0A168P3N1"/>
<dbReference type="GO" id="GO:0005737">
    <property type="term" value="C:cytoplasm"/>
    <property type="evidence" value="ECO:0007669"/>
    <property type="project" value="TreeGrafter"/>
</dbReference>
<dbReference type="FunCoup" id="A0A168P3N1">
    <property type="interactions" value="519"/>
</dbReference>
<feature type="domain" description="Rho-GAP" evidence="1">
    <location>
        <begin position="191"/>
        <end position="411"/>
    </location>
</feature>